<comment type="caution">
    <text evidence="2">The sequence shown here is derived from an EMBL/GenBank/DDBJ whole genome shotgun (WGS) entry which is preliminary data.</text>
</comment>
<evidence type="ECO:0000256" key="1">
    <source>
        <dbReference type="SAM" id="MobiDB-lite"/>
    </source>
</evidence>
<sequence>MPTYLCHGFRWYRRNIRIFVILNNLDDCAPDWIVGRDTAALLLSQLAESYDFIPRLENEDGTVTRPDSDTTTPTQEKRLQIYDDDLAMPTSKLSPAEDNVLVHQWSPVKLLEEYDMNEMEHAARPYAYLADHVIRVDLGADILAEMAQYEKTMKERNASWLERLREQVQPEEQLRWYVVVCDDGDREAPEEDVHAYDEPVPTETIAPPRTQTRVMDERNNRPSSGNALRITSQKKTSEAPLPAFLEQDPFKSEGQPAPRLKRKLSIRRLFSKKDS</sequence>
<dbReference type="Proteomes" id="UP000078397">
    <property type="component" value="Unassembled WGS sequence"/>
</dbReference>
<keyword evidence="3" id="KW-1185">Reference proteome</keyword>
<feature type="compositionally biased region" description="Basic residues" evidence="1">
    <location>
        <begin position="259"/>
        <end position="275"/>
    </location>
</feature>
<dbReference type="KEGG" id="pchm:VFPPC_03704"/>
<dbReference type="RefSeq" id="XP_018147936.1">
    <property type="nucleotide sequence ID" value="XM_018283176.1"/>
</dbReference>
<feature type="region of interest" description="Disordered" evidence="1">
    <location>
        <begin position="200"/>
        <end position="275"/>
    </location>
</feature>
<dbReference type="AlphaFoldDB" id="A0A179G2G9"/>
<proteinExistence type="predicted"/>
<reference evidence="2 3" key="1">
    <citation type="journal article" date="2016" name="PLoS Pathog.">
        <title>Biosynthesis of antibiotic leucinostatins in bio-control fungus Purpureocillium lilacinum and their inhibition on phytophthora revealed by genome mining.</title>
        <authorList>
            <person name="Wang G."/>
            <person name="Liu Z."/>
            <person name="Lin R."/>
            <person name="Li E."/>
            <person name="Mao Z."/>
            <person name="Ling J."/>
            <person name="Yang Y."/>
            <person name="Yin W.B."/>
            <person name="Xie B."/>
        </authorList>
    </citation>
    <scope>NUCLEOTIDE SEQUENCE [LARGE SCALE GENOMIC DNA]</scope>
    <source>
        <strain evidence="2">170</strain>
    </source>
</reference>
<dbReference type="EMBL" id="LSBJ02000002">
    <property type="protein sequence ID" value="OAQ71399.1"/>
    <property type="molecule type" value="Genomic_DNA"/>
</dbReference>
<name>A0A179G2G9_METCM</name>
<evidence type="ECO:0000313" key="3">
    <source>
        <dbReference type="Proteomes" id="UP000078397"/>
    </source>
</evidence>
<protein>
    <submittedName>
        <fullName evidence="2">Uncharacterized protein</fullName>
    </submittedName>
</protein>
<evidence type="ECO:0000313" key="2">
    <source>
        <dbReference type="EMBL" id="OAQ71399.1"/>
    </source>
</evidence>
<accession>A0A179G2G9</accession>
<gene>
    <name evidence="2" type="ORF">VFPPC_03704</name>
</gene>
<dbReference type="GeneID" id="28847170"/>
<dbReference type="OrthoDB" id="371463at2759"/>
<feature type="compositionally biased region" description="Polar residues" evidence="1">
    <location>
        <begin position="221"/>
        <end position="234"/>
    </location>
</feature>
<organism evidence="2 3">
    <name type="scientific">Pochonia chlamydosporia 170</name>
    <dbReference type="NCBI Taxonomy" id="1380566"/>
    <lineage>
        <taxon>Eukaryota</taxon>
        <taxon>Fungi</taxon>
        <taxon>Dikarya</taxon>
        <taxon>Ascomycota</taxon>
        <taxon>Pezizomycotina</taxon>
        <taxon>Sordariomycetes</taxon>
        <taxon>Hypocreomycetidae</taxon>
        <taxon>Hypocreales</taxon>
        <taxon>Clavicipitaceae</taxon>
        <taxon>Pochonia</taxon>
    </lineage>
</organism>